<dbReference type="SUPFAM" id="SSF69118">
    <property type="entry name" value="AhpD-like"/>
    <property type="match status" value="1"/>
</dbReference>
<dbReference type="InterPro" id="IPR003779">
    <property type="entry name" value="CMD-like"/>
</dbReference>
<sequence>MQPRMNIAHLAPDLYRAVAALDGAVKTSGIDDRLLHLVKLRASQINGCAYCVDLHVKEALADGLSAQMLHLLPVWRESPFFDDRDRAALEWTESVTLAAQTGIPDAAFEVVRAAFSETEIAQLTIAIGTINIWNRIAVSSRLQHPLEMGPESVREAK</sequence>
<dbReference type="InterPro" id="IPR029032">
    <property type="entry name" value="AhpD-like"/>
</dbReference>
<evidence type="ECO:0000259" key="1">
    <source>
        <dbReference type="Pfam" id="PF02627"/>
    </source>
</evidence>
<reference evidence="2 3" key="1">
    <citation type="submission" date="2022-04" db="EMBL/GenBank/DDBJ databases">
        <authorList>
            <person name="Ye Y.-Q."/>
            <person name="Du Z.-J."/>
        </authorList>
    </citation>
    <scope>NUCLEOTIDE SEQUENCE [LARGE SCALE GENOMIC DNA]</scope>
    <source>
        <strain evidence="2 3">A6E488</strain>
    </source>
</reference>
<dbReference type="PANTHER" id="PTHR34846">
    <property type="entry name" value="4-CARBOXYMUCONOLACTONE DECARBOXYLASE FAMILY PROTEIN (AFU_ORTHOLOGUE AFUA_6G11590)"/>
    <property type="match status" value="1"/>
</dbReference>
<dbReference type="GO" id="GO:0051920">
    <property type="term" value="F:peroxiredoxin activity"/>
    <property type="evidence" value="ECO:0007669"/>
    <property type="project" value="InterPro"/>
</dbReference>
<dbReference type="Pfam" id="PF02627">
    <property type="entry name" value="CMD"/>
    <property type="match status" value="1"/>
</dbReference>
<organism evidence="2 3">
    <name type="scientific">Microbaculum marinisediminis</name>
    <dbReference type="NCBI Taxonomy" id="2931392"/>
    <lineage>
        <taxon>Bacteria</taxon>
        <taxon>Pseudomonadati</taxon>
        <taxon>Pseudomonadota</taxon>
        <taxon>Alphaproteobacteria</taxon>
        <taxon>Hyphomicrobiales</taxon>
        <taxon>Tepidamorphaceae</taxon>
        <taxon>Microbaculum</taxon>
    </lineage>
</organism>
<accession>A0AAW5R2F5</accession>
<dbReference type="PANTHER" id="PTHR34846:SF10">
    <property type="entry name" value="CYTOPLASMIC PROTEIN"/>
    <property type="match status" value="1"/>
</dbReference>
<dbReference type="NCBIfam" id="TIGR00778">
    <property type="entry name" value="ahpD_dom"/>
    <property type="match status" value="1"/>
</dbReference>
<dbReference type="RefSeq" id="WP_261617102.1">
    <property type="nucleotide sequence ID" value="NZ_JALIDZ010000007.1"/>
</dbReference>
<dbReference type="InterPro" id="IPR004675">
    <property type="entry name" value="AhpD_core"/>
</dbReference>
<gene>
    <name evidence="2" type="ORF">MUB46_16885</name>
</gene>
<name>A0AAW5R2F5_9HYPH</name>
<keyword evidence="3" id="KW-1185">Reference proteome</keyword>
<comment type="caution">
    <text evidence="2">The sequence shown here is derived from an EMBL/GenBank/DDBJ whole genome shotgun (WGS) entry which is preliminary data.</text>
</comment>
<evidence type="ECO:0000313" key="2">
    <source>
        <dbReference type="EMBL" id="MCT8973540.1"/>
    </source>
</evidence>
<feature type="domain" description="Carboxymuconolactone decarboxylase-like" evidence="1">
    <location>
        <begin position="12"/>
        <end position="93"/>
    </location>
</feature>
<evidence type="ECO:0000313" key="3">
    <source>
        <dbReference type="Proteomes" id="UP001320898"/>
    </source>
</evidence>
<proteinExistence type="predicted"/>
<dbReference type="Proteomes" id="UP001320898">
    <property type="component" value="Unassembled WGS sequence"/>
</dbReference>
<dbReference type="Gene3D" id="1.20.1290.10">
    <property type="entry name" value="AhpD-like"/>
    <property type="match status" value="1"/>
</dbReference>
<dbReference type="EMBL" id="JALIDZ010000007">
    <property type="protein sequence ID" value="MCT8973540.1"/>
    <property type="molecule type" value="Genomic_DNA"/>
</dbReference>
<dbReference type="AlphaFoldDB" id="A0AAW5R2F5"/>
<protein>
    <submittedName>
        <fullName evidence="2">Carboxymuconolactone decarboxylase family protein</fullName>
    </submittedName>
</protein>